<feature type="binding site" evidence="14">
    <location>
        <position position="25"/>
    </location>
    <ligand>
        <name>L-threonine</name>
        <dbReference type="ChEBI" id="CHEBI:57926"/>
    </ligand>
</feature>
<dbReference type="SUPFAM" id="SSF55821">
    <property type="entry name" value="YrdC/RibB"/>
    <property type="match status" value="1"/>
</dbReference>
<comment type="subcellular location">
    <subcellularLocation>
        <location evidence="1 13">Cytoplasm</location>
    </subcellularLocation>
</comment>
<keyword evidence="6 13" id="KW-0808">Transferase</keyword>
<evidence type="ECO:0000256" key="14">
    <source>
        <dbReference type="PIRSR" id="PIRSR004930-1"/>
    </source>
</evidence>
<comment type="function">
    <text evidence="13">Required for the formation of a threonylcarbamoyl group on adenosine at position 37 (t(6)A37) in tRNAs that read codons beginning with adenine.</text>
</comment>
<dbReference type="Gene3D" id="3.90.870.10">
    <property type="entry name" value="DHBP synthase"/>
    <property type="match status" value="1"/>
</dbReference>
<keyword evidence="10 13" id="KW-0067">ATP-binding</keyword>
<evidence type="ECO:0000256" key="7">
    <source>
        <dbReference type="ARBA" id="ARBA00022694"/>
    </source>
</evidence>
<evidence type="ECO:0000256" key="2">
    <source>
        <dbReference type="ARBA" id="ARBA00007663"/>
    </source>
</evidence>
<dbReference type="Pfam" id="PF01300">
    <property type="entry name" value="Sua5_yciO_yrdC"/>
    <property type="match status" value="1"/>
</dbReference>
<dbReference type="PROSITE" id="PS51163">
    <property type="entry name" value="YRDC"/>
    <property type="match status" value="1"/>
</dbReference>
<keyword evidence="17" id="KW-1185">Reference proteome</keyword>
<dbReference type="GO" id="GO:0008033">
    <property type="term" value="P:tRNA processing"/>
    <property type="evidence" value="ECO:0007669"/>
    <property type="project" value="UniProtKB-KW"/>
</dbReference>
<dbReference type="Proteomes" id="UP000324194">
    <property type="component" value="Chromosome 1"/>
</dbReference>
<dbReference type="InterPro" id="IPR010923">
    <property type="entry name" value="T(6)A37_SUA5"/>
</dbReference>
<feature type="binding site" evidence="14">
    <location>
        <position position="171"/>
    </location>
    <ligand>
        <name>L-threonine</name>
        <dbReference type="ChEBI" id="CHEBI:57926"/>
    </ligand>
</feature>
<dbReference type="OrthoDB" id="9814580at2"/>
<dbReference type="InterPro" id="IPR005145">
    <property type="entry name" value="Sua5_C"/>
</dbReference>
<feature type="binding site" evidence="14">
    <location>
        <position position="141"/>
    </location>
    <ligand>
        <name>ATP</name>
        <dbReference type="ChEBI" id="CHEBI:30616"/>
    </ligand>
</feature>
<feature type="domain" description="YrdC-like" evidence="15">
    <location>
        <begin position="3"/>
        <end position="189"/>
    </location>
</feature>
<dbReference type="GO" id="GO:0061710">
    <property type="term" value="F:L-threonylcarbamoyladenylate synthase"/>
    <property type="evidence" value="ECO:0007669"/>
    <property type="project" value="UniProtKB-EC"/>
</dbReference>
<feature type="binding site" evidence="14">
    <location>
        <position position="185"/>
    </location>
    <ligand>
        <name>ATP</name>
        <dbReference type="ChEBI" id="CHEBI:30616"/>
    </ligand>
</feature>
<evidence type="ECO:0000313" key="16">
    <source>
        <dbReference type="EMBL" id="VVC75192.1"/>
    </source>
</evidence>
<feature type="binding site" evidence="14">
    <location>
        <position position="133"/>
    </location>
    <ligand>
        <name>ATP</name>
        <dbReference type="ChEBI" id="CHEBI:30616"/>
    </ligand>
</feature>
<dbReference type="KEGG" id="asip:AQUSIP_04790"/>
<dbReference type="AlphaFoldDB" id="A0A5E4PFA4"/>
<accession>A0A5E4PFA4</accession>
<name>A0A5E4PFA4_9COXI</name>
<proteinExistence type="inferred from homology"/>
<dbReference type="GO" id="GO:0005737">
    <property type="term" value="C:cytoplasm"/>
    <property type="evidence" value="ECO:0007669"/>
    <property type="project" value="UniProtKB-SubCell"/>
</dbReference>
<dbReference type="InterPro" id="IPR006070">
    <property type="entry name" value="Sua5-like_dom"/>
</dbReference>
<dbReference type="RefSeq" id="WP_148338268.1">
    <property type="nucleotide sequence ID" value="NZ_LR699119.1"/>
</dbReference>
<dbReference type="Gene3D" id="3.40.50.11030">
    <property type="entry name" value="Threonylcarbamoyl-AMP synthase, C-terminal domain"/>
    <property type="match status" value="1"/>
</dbReference>
<feature type="binding site" evidence="14">
    <location>
        <position position="48"/>
    </location>
    <ligand>
        <name>ATP</name>
        <dbReference type="ChEBI" id="CHEBI:30616"/>
    </ligand>
</feature>
<organism evidence="16 17">
    <name type="scientific">Aquicella siphonis</name>
    <dbReference type="NCBI Taxonomy" id="254247"/>
    <lineage>
        <taxon>Bacteria</taxon>
        <taxon>Pseudomonadati</taxon>
        <taxon>Pseudomonadota</taxon>
        <taxon>Gammaproteobacteria</taxon>
        <taxon>Legionellales</taxon>
        <taxon>Coxiellaceae</taxon>
        <taxon>Aquicella</taxon>
    </lineage>
</organism>
<evidence type="ECO:0000256" key="1">
    <source>
        <dbReference type="ARBA" id="ARBA00004496"/>
    </source>
</evidence>
<dbReference type="EC" id="2.7.7.87" evidence="3 13"/>
<evidence type="ECO:0000259" key="15">
    <source>
        <dbReference type="PROSITE" id="PS51163"/>
    </source>
</evidence>
<sequence>MITPEIIKAADILRAGGLVALPTETVYGLGADARNEAAVRRIFAAKERPFNHPLIVHLAEASQLTEWASDIPPAAWQLAQAFWPGPLTLILKKQPHVLDIVTGGQETVGLRVPAHPVAHAVLSAFGSGVAAPSANRFTHISPTSAAAVREELGDKVDWILDGGDCAIGLESTIVDLSGPVPVILRPGMITSQAIHDVIHAPVAAHQGVSEARAPGMHHLHYAPLTKTRVLAAEKIPAYLQSLPITEFPLALLTHTSGHASARKDVLHVQMPDHPGAYAHELYRTLRTLDHQGLKNIIVQAVPDTMEWEAIRDRLAKASQRS</sequence>
<dbReference type="PANTHER" id="PTHR17490">
    <property type="entry name" value="SUA5"/>
    <property type="match status" value="1"/>
</dbReference>
<evidence type="ECO:0000256" key="6">
    <source>
        <dbReference type="ARBA" id="ARBA00022679"/>
    </source>
</evidence>
<feature type="binding site" evidence="14">
    <location>
        <position position="107"/>
    </location>
    <ligand>
        <name>ATP</name>
        <dbReference type="ChEBI" id="CHEBI:30616"/>
    </ligand>
</feature>
<evidence type="ECO:0000256" key="5">
    <source>
        <dbReference type="ARBA" id="ARBA00022490"/>
    </source>
</evidence>
<dbReference type="GO" id="GO:0005524">
    <property type="term" value="F:ATP binding"/>
    <property type="evidence" value="ECO:0007669"/>
    <property type="project" value="UniProtKB-UniRule"/>
</dbReference>
<evidence type="ECO:0000256" key="13">
    <source>
        <dbReference type="PIRNR" id="PIRNR004930"/>
    </source>
</evidence>
<dbReference type="PIRSF" id="PIRSF004930">
    <property type="entry name" value="Tln_factor_SUA5"/>
    <property type="match status" value="1"/>
</dbReference>
<dbReference type="InterPro" id="IPR050156">
    <property type="entry name" value="TC-AMP_synthase_SUA5"/>
</dbReference>
<reference evidence="16 17" key="1">
    <citation type="submission" date="2019-08" db="EMBL/GenBank/DDBJ databases">
        <authorList>
            <person name="Guy L."/>
        </authorList>
    </citation>
    <scope>NUCLEOTIDE SEQUENCE [LARGE SCALE GENOMIC DNA]</scope>
    <source>
        <strain evidence="16 17">SGT-108</strain>
    </source>
</reference>
<dbReference type="EMBL" id="LR699119">
    <property type="protein sequence ID" value="VVC75192.1"/>
    <property type="molecule type" value="Genomic_DNA"/>
</dbReference>
<feature type="binding site" evidence="14">
    <location>
        <position position="111"/>
    </location>
    <ligand>
        <name>L-threonine</name>
        <dbReference type="ChEBI" id="CHEBI:57926"/>
    </ligand>
</feature>
<dbReference type="GO" id="GO:0003725">
    <property type="term" value="F:double-stranded RNA binding"/>
    <property type="evidence" value="ECO:0007669"/>
    <property type="project" value="UniProtKB-UniRule"/>
</dbReference>
<dbReference type="NCBIfam" id="TIGR00057">
    <property type="entry name" value="L-threonylcarbamoyladenylate synthase"/>
    <property type="match status" value="1"/>
</dbReference>
<gene>
    <name evidence="16" type="primary">ywlC</name>
    <name evidence="16" type="ORF">AQUSIP_04790</name>
</gene>
<evidence type="ECO:0000256" key="8">
    <source>
        <dbReference type="ARBA" id="ARBA00022695"/>
    </source>
</evidence>
<feature type="binding site" evidence="14">
    <location>
        <position position="57"/>
    </location>
    <ligand>
        <name>L-threonine</name>
        <dbReference type="ChEBI" id="CHEBI:57926"/>
    </ligand>
</feature>
<feature type="binding site" evidence="14">
    <location>
        <position position="221"/>
    </location>
    <ligand>
        <name>ATP</name>
        <dbReference type="ChEBI" id="CHEBI:30616"/>
    </ligand>
</feature>
<dbReference type="Pfam" id="PF03481">
    <property type="entry name" value="Sua5_C"/>
    <property type="match status" value="1"/>
</dbReference>
<evidence type="ECO:0000256" key="12">
    <source>
        <dbReference type="ARBA" id="ARBA00048366"/>
    </source>
</evidence>
<dbReference type="GO" id="GO:0006450">
    <property type="term" value="P:regulation of translational fidelity"/>
    <property type="evidence" value="ECO:0007669"/>
    <property type="project" value="TreeGrafter"/>
</dbReference>
<evidence type="ECO:0000256" key="4">
    <source>
        <dbReference type="ARBA" id="ARBA00015492"/>
    </source>
</evidence>
<dbReference type="InterPro" id="IPR017945">
    <property type="entry name" value="DHBP_synth_RibB-like_a/b_dom"/>
</dbReference>
<feature type="binding site" evidence="14">
    <location>
        <position position="131"/>
    </location>
    <ligand>
        <name>L-threonine</name>
        <dbReference type="ChEBI" id="CHEBI:57926"/>
    </ligand>
</feature>
<dbReference type="FunFam" id="3.90.870.10:FF:000009">
    <property type="entry name" value="Threonylcarbamoyl-AMP synthase, putative"/>
    <property type="match status" value="1"/>
</dbReference>
<keyword evidence="7 13" id="KW-0819">tRNA processing</keyword>
<evidence type="ECO:0000313" key="17">
    <source>
        <dbReference type="Proteomes" id="UP000324194"/>
    </source>
</evidence>
<evidence type="ECO:0000256" key="9">
    <source>
        <dbReference type="ARBA" id="ARBA00022741"/>
    </source>
</evidence>
<comment type="catalytic activity">
    <reaction evidence="12 13">
        <text>L-threonine + hydrogencarbonate + ATP = L-threonylcarbamoyladenylate + diphosphate + H2O</text>
        <dbReference type="Rhea" id="RHEA:36407"/>
        <dbReference type="ChEBI" id="CHEBI:15377"/>
        <dbReference type="ChEBI" id="CHEBI:17544"/>
        <dbReference type="ChEBI" id="CHEBI:30616"/>
        <dbReference type="ChEBI" id="CHEBI:33019"/>
        <dbReference type="ChEBI" id="CHEBI:57926"/>
        <dbReference type="ChEBI" id="CHEBI:73682"/>
        <dbReference type="EC" id="2.7.7.87"/>
    </reaction>
</comment>
<protein>
    <recommendedName>
        <fullName evidence="4 13">Threonylcarbamoyl-AMP synthase</fullName>
        <shortName evidence="13">TC-AMP synthase</shortName>
        <ecNumber evidence="3 13">2.7.7.87</ecNumber>
    </recommendedName>
    <alternativeName>
        <fullName evidence="11 13">L-threonylcarbamoyladenylate synthase</fullName>
    </alternativeName>
</protein>
<keyword evidence="5 13" id="KW-0963">Cytoplasm</keyword>
<dbReference type="PANTHER" id="PTHR17490:SF16">
    <property type="entry name" value="THREONYLCARBAMOYL-AMP SYNTHASE"/>
    <property type="match status" value="1"/>
</dbReference>
<dbReference type="InterPro" id="IPR038385">
    <property type="entry name" value="Sua5/YwlC_C"/>
</dbReference>
<dbReference type="GO" id="GO:0000049">
    <property type="term" value="F:tRNA binding"/>
    <property type="evidence" value="ECO:0007669"/>
    <property type="project" value="TreeGrafter"/>
</dbReference>
<evidence type="ECO:0000256" key="11">
    <source>
        <dbReference type="ARBA" id="ARBA00029774"/>
    </source>
</evidence>
<keyword evidence="9 13" id="KW-0547">Nucleotide-binding</keyword>
<keyword evidence="8 13" id="KW-0548">Nucleotidyltransferase</keyword>
<evidence type="ECO:0000256" key="10">
    <source>
        <dbReference type="ARBA" id="ARBA00022840"/>
    </source>
</evidence>
<evidence type="ECO:0000256" key="3">
    <source>
        <dbReference type="ARBA" id="ARBA00012584"/>
    </source>
</evidence>
<comment type="similarity">
    <text evidence="2 13">Belongs to the SUA5 family.</text>
</comment>